<keyword evidence="9 11" id="KW-0057">Aromatic amino acid biosynthesis</keyword>
<comment type="cofactor">
    <cofactor evidence="11">
        <name>Mg(2+)</name>
        <dbReference type="ChEBI" id="CHEBI:18420"/>
    </cofactor>
    <text evidence="11">Binds 1 Mg(2+) ion per subunit.</text>
</comment>
<dbReference type="AlphaFoldDB" id="A0A8J4M297"/>
<evidence type="ECO:0000256" key="10">
    <source>
        <dbReference type="ARBA" id="ARBA00048567"/>
    </source>
</evidence>
<dbReference type="RefSeq" id="WP_244865015.1">
    <property type="nucleotide sequence ID" value="NZ_BOVK01000014.1"/>
</dbReference>
<evidence type="ECO:0000256" key="6">
    <source>
        <dbReference type="ARBA" id="ARBA00022741"/>
    </source>
</evidence>
<dbReference type="PRINTS" id="PR01100">
    <property type="entry name" value="SHIKIMTKNASE"/>
</dbReference>
<name>A0A8J4M297_9BACL</name>
<feature type="binding site" evidence="11">
    <location>
        <position position="155"/>
    </location>
    <ligand>
        <name>ATP</name>
        <dbReference type="ChEBI" id="CHEBI:30616"/>
    </ligand>
</feature>
<comment type="subunit">
    <text evidence="11">Monomer.</text>
</comment>
<dbReference type="InterPro" id="IPR000623">
    <property type="entry name" value="Shikimate_kinase/TSH1"/>
</dbReference>
<feature type="binding site" evidence="11">
    <location>
        <position position="37"/>
    </location>
    <ligand>
        <name>substrate</name>
    </ligand>
</feature>
<reference evidence="12" key="1">
    <citation type="submission" date="2021-04" db="EMBL/GenBank/DDBJ databases">
        <title>Draft genome sequence of Xylanibacillus composti strain K13.</title>
        <authorList>
            <person name="Uke A."/>
            <person name="Chhe C."/>
            <person name="Baramee S."/>
            <person name="Kosugi A."/>
        </authorList>
    </citation>
    <scope>NUCLEOTIDE SEQUENCE</scope>
    <source>
        <strain evidence="12">K13</strain>
    </source>
</reference>
<evidence type="ECO:0000256" key="2">
    <source>
        <dbReference type="ARBA" id="ARBA00006997"/>
    </source>
</evidence>
<evidence type="ECO:0000256" key="4">
    <source>
        <dbReference type="ARBA" id="ARBA00022605"/>
    </source>
</evidence>
<sequence length="174" mass="19098">MSGTVKNIIFVGFMGTGKTTLGRLLAERLQWPFIDCDEKIVQKAGMSIADYFAMHGEAAFRDLETEVIREVLSGRMQVVSTGGGSVLRESNRALMKNGGLVIALTADKDTILQRVRHDSGRPLLQGDAEARVGKLLKEREGAYDFADISINTAQRSMEQAIQRILESLEAGKPE</sequence>
<evidence type="ECO:0000256" key="8">
    <source>
        <dbReference type="ARBA" id="ARBA00022840"/>
    </source>
</evidence>
<dbReference type="Proteomes" id="UP000677918">
    <property type="component" value="Unassembled WGS sequence"/>
</dbReference>
<feature type="binding site" evidence="11">
    <location>
        <begin position="15"/>
        <end position="20"/>
    </location>
    <ligand>
        <name>ATP</name>
        <dbReference type="ChEBI" id="CHEBI:30616"/>
    </ligand>
</feature>
<dbReference type="InterPro" id="IPR031322">
    <property type="entry name" value="Shikimate/glucono_kinase"/>
</dbReference>
<dbReference type="EC" id="2.7.1.71" evidence="3 11"/>
<evidence type="ECO:0000313" key="12">
    <source>
        <dbReference type="EMBL" id="GIQ68301.1"/>
    </source>
</evidence>
<accession>A0A8J4M297</accession>
<evidence type="ECO:0000256" key="1">
    <source>
        <dbReference type="ARBA" id="ARBA00004842"/>
    </source>
</evidence>
<keyword evidence="5 11" id="KW-0808">Transferase</keyword>
<dbReference type="SUPFAM" id="SSF52540">
    <property type="entry name" value="P-loop containing nucleoside triphosphate hydrolases"/>
    <property type="match status" value="1"/>
</dbReference>
<dbReference type="GO" id="GO:0009073">
    <property type="term" value="P:aromatic amino acid family biosynthetic process"/>
    <property type="evidence" value="ECO:0007669"/>
    <property type="project" value="UniProtKB-KW"/>
</dbReference>
<evidence type="ECO:0000313" key="13">
    <source>
        <dbReference type="Proteomes" id="UP000677918"/>
    </source>
</evidence>
<dbReference type="UniPathway" id="UPA00053">
    <property type="reaction ID" value="UER00088"/>
</dbReference>
<keyword evidence="11" id="KW-0479">Metal-binding</keyword>
<evidence type="ECO:0000256" key="7">
    <source>
        <dbReference type="ARBA" id="ARBA00022777"/>
    </source>
</evidence>
<feature type="binding site" evidence="11">
    <location>
        <position position="121"/>
    </location>
    <ligand>
        <name>ATP</name>
        <dbReference type="ChEBI" id="CHEBI:30616"/>
    </ligand>
</feature>
<comment type="subcellular location">
    <subcellularLocation>
        <location evidence="11">Cytoplasm</location>
    </subcellularLocation>
</comment>
<dbReference type="GO" id="GO:0000287">
    <property type="term" value="F:magnesium ion binding"/>
    <property type="evidence" value="ECO:0007669"/>
    <property type="project" value="UniProtKB-UniRule"/>
</dbReference>
<keyword evidence="8 11" id="KW-0067">ATP-binding</keyword>
<dbReference type="InterPro" id="IPR027417">
    <property type="entry name" value="P-loop_NTPase"/>
</dbReference>
<comment type="catalytic activity">
    <reaction evidence="10 11">
        <text>shikimate + ATP = 3-phosphoshikimate + ADP + H(+)</text>
        <dbReference type="Rhea" id="RHEA:13121"/>
        <dbReference type="ChEBI" id="CHEBI:15378"/>
        <dbReference type="ChEBI" id="CHEBI:30616"/>
        <dbReference type="ChEBI" id="CHEBI:36208"/>
        <dbReference type="ChEBI" id="CHEBI:145989"/>
        <dbReference type="ChEBI" id="CHEBI:456216"/>
        <dbReference type="EC" id="2.7.1.71"/>
    </reaction>
</comment>
<evidence type="ECO:0000256" key="9">
    <source>
        <dbReference type="ARBA" id="ARBA00023141"/>
    </source>
</evidence>
<dbReference type="GO" id="GO:0005524">
    <property type="term" value="F:ATP binding"/>
    <property type="evidence" value="ECO:0007669"/>
    <property type="project" value="UniProtKB-UniRule"/>
</dbReference>
<feature type="binding site" evidence="11">
    <location>
        <position position="83"/>
    </location>
    <ligand>
        <name>substrate</name>
    </ligand>
</feature>
<dbReference type="PANTHER" id="PTHR21087">
    <property type="entry name" value="SHIKIMATE KINASE"/>
    <property type="match status" value="1"/>
</dbReference>
<keyword evidence="11" id="KW-0963">Cytoplasm</keyword>
<comment type="pathway">
    <text evidence="1 11">Metabolic intermediate biosynthesis; chorismate biosynthesis; chorismate from D-erythrose 4-phosphate and phosphoenolpyruvate: step 5/7.</text>
</comment>
<dbReference type="GO" id="GO:0008652">
    <property type="term" value="P:amino acid biosynthetic process"/>
    <property type="evidence" value="ECO:0007669"/>
    <property type="project" value="UniProtKB-KW"/>
</dbReference>
<dbReference type="HAMAP" id="MF_00109">
    <property type="entry name" value="Shikimate_kinase"/>
    <property type="match status" value="1"/>
</dbReference>
<feature type="binding site" evidence="11">
    <location>
        <position position="139"/>
    </location>
    <ligand>
        <name>substrate</name>
    </ligand>
</feature>
<dbReference type="GO" id="GO:0004765">
    <property type="term" value="F:shikimate kinase activity"/>
    <property type="evidence" value="ECO:0007669"/>
    <property type="project" value="UniProtKB-UniRule"/>
</dbReference>
<dbReference type="CDD" id="cd00464">
    <property type="entry name" value="SK"/>
    <property type="match status" value="1"/>
</dbReference>
<dbReference type="EMBL" id="BOVK01000014">
    <property type="protein sequence ID" value="GIQ68301.1"/>
    <property type="molecule type" value="Genomic_DNA"/>
</dbReference>
<keyword evidence="7 11" id="KW-0418">Kinase</keyword>
<comment type="function">
    <text evidence="11">Catalyzes the specific phosphorylation of the 3-hydroxyl group of shikimic acid using ATP as a cosubstrate.</text>
</comment>
<comment type="caution">
    <text evidence="12">The sequence shown here is derived from an EMBL/GenBank/DDBJ whole genome shotgun (WGS) entry which is preliminary data.</text>
</comment>
<protein>
    <recommendedName>
        <fullName evidence="3 11">Shikimate kinase</fullName>
        <shortName evidence="11">SK</shortName>
        <ecNumber evidence="3 11">2.7.1.71</ecNumber>
    </recommendedName>
</protein>
<comment type="similarity">
    <text evidence="2 11">Belongs to the shikimate kinase family.</text>
</comment>
<evidence type="ECO:0000256" key="3">
    <source>
        <dbReference type="ARBA" id="ARBA00012154"/>
    </source>
</evidence>
<evidence type="ECO:0000256" key="5">
    <source>
        <dbReference type="ARBA" id="ARBA00022679"/>
    </source>
</evidence>
<proteinExistence type="inferred from homology"/>
<organism evidence="12 13">
    <name type="scientific">Xylanibacillus composti</name>
    <dbReference type="NCBI Taxonomy" id="1572762"/>
    <lineage>
        <taxon>Bacteria</taxon>
        <taxon>Bacillati</taxon>
        <taxon>Bacillota</taxon>
        <taxon>Bacilli</taxon>
        <taxon>Bacillales</taxon>
        <taxon>Paenibacillaceae</taxon>
        <taxon>Xylanibacillus</taxon>
    </lineage>
</organism>
<feature type="binding site" evidence="11">
    <location>
        <position position="61"/>
    </location>
    <ligand>
        <name>substrate</name>
    </ligand>
</feature>
<evidence type="ECO:0000256" key="11">
    <source>
        <dbReference type="HAMAP-Rule" id="MF_00109"/>
    </source>
</evidence>
<keyword evidence="6 11" id="KW-0547">Nucleotide-binding</keyword>
<feature type="binding site" evidence="11">
    <location>
        <position position="19"/>
    </location>
    <ligand>
        <name>Mg(2+)</name>
        <dbReference type="ChEBI" id="CHEBI:18420"/>
    </ligand>
</feature>
<dbReference type="GO" id="GO:0005829">
    <property type="term" value="C:cytosol"/>
    <property type="evidence" value="ECO:0007669"/>
    <property type="project" value="TreeGrafter"/>
</dbReference>
<dbReference type="Pfam" id="PF01202">
    <property type="entry name" value="SKI"/>
    <property type="match status" value="1"/>
</dbReference>
<dbReference type="PANTHER" id="PTHR21087:SF16">
    <property type="entry name" value="SHIKIMATE KINASE 1, CHLOROPLASTIC"/>
    <property type="match status" value="1"/>
</dbReference>
<keyword evidence="4 11" id="KW-0028">Amino-acid biosynthesis</keyword>
<keyword evidence="13" id="KW-1185">Reference proteome</keyword>
<keyword evidence="11" id="KW-0460">Magnesium</keyword>
<dbReference type="GO" id="GO:0009423">
    <property type="term" value="P:chorismate biosynthetic process"/>
    <property type="evidence" value="ECO:0007669"/>
    <property type="project" value="UniProtKB-UniRule"/>
</dbReference>
<gene>
    <name evidence="11 12" type="primary">aroK</name>
    <name evidence="12" type="ORF">XYCOK13_11250</name>
</gene>
<dbReference type="PROSITE" id="PS01128">
    <property type="entry name" value="SHIKIMATE_KINASE"/>
    <property type="match status" value="1"/>
</dbReference>
<dbReference type="Gene3D" id="3.40.50.300">
    <property type="entry name" value="P-loop containing nucleotide triphosphate hydrolases"/>
    <property type="match status" value="1"/>
</dbReference>
<dbReference type="InterPro" id="IPR023000">
    <property type="entry name" value="Shikimate_kinase_CS"/>
</dbReference>